<dbReference type="OrthoDB" id="817351at2"/>
<comment type="caution">
    <text evidence="1">The sequence shown here is derived from an EMBL/GenBank/DDBJ whole genome shotgun (WGS) entry which is preliminary data.</text>
</comment>
<dbReference type="Proteomes" id="UP000004478">
    <property type="component" value="Unassembled WGS sequence"/>
</dbReference>
<evidence type="ECO:0008006" key="3">
    <source>
        <dbReference type="Google" id="ProtNLM"/>
    </source>
</evidence>
<reference evidence="1 2" key="1">
    <citation type="journal article" date="2012" name="J. Bacteriol.">
        <title>Draft Genome Sequence of Cecembia lonarensis Strain LW9T, Isolated from Lonar Lake, a Haloalkaline Lake in India.</title>
        <authorList>
            <person name="Shivaji S."/>
            <person name="Ara S."/>
            <person name="Singh A."/>
            <person name="Pinnaka A.K."/>
        </authorList>
    </citation>
    <scope>NUCLEOTIDE SEQUENCE [LARGE SCALE GENOMIC DNA]</scope>
    <source>
        <strain evidence="1 2">LW9</strain>
    </source>
</reference>
<evidence type="ECO:0000313" key="2">
    <source>
        <dbReference type="Proteomes" id="UP000004478"/>
    </source>
</evidence>
<evidence type="ECO:0000313" key="1">
    <source>
        <dbReference type="EMBL" id="EKB48931.1"/>
    </source>
</evidence>
<dbReference type="PROSITE" id="PS51257">
    <property type="entry name" value="PROKAR_LIPOPROTEIN"/>
    <property type="match status" value="1"/>
</dbReference>
<gene>
    <name evidence="1" type="ORF">B879_02420</name>
</gene>
<sequence length="370" mass="42491">MMRATTILFGLILLFSCSDSKKEAIFITTDLTDYIVDTLYLEKDTLTRSLPQGFTFLEQNGKSFLFGVIGRRMYQYSYPSGKLEGTVDFEIEGPDGIGGFVSGSLITEDGIFFISDQKAIVHTDFHGKVLDRFPLPNVPEERLAVNFSVVNGNRMHYDKEKRQLILADVPFVLKEPNMAYQDWVWRYDLKNGIGEPISFSYPEIYSAYYDDPELGLYSHIFLDMENLHLVSFPVTDSLLVMDGKSSKWINSKSSVPLVFQKGRTEQRGEYMVFSPSMETSRYKWVIFEPMSQLLLRYVDIETKILESGRVQNKSSFILHKLDFETVGELFFDNRQIAPSGFATPDGFYFKLLSPSSDDVEEYVRIRVVLE</sequence>
<organism evidence="1 2">
    <name type="scientific">Cecembia lonarensis (strain CCUG 58316 / KCTC 22772 / LW9)</name>
    <dbReference type="NCBI Taxonomy" id="1225176"/>
    <lineage>
        <taxon>Bacteria</taxon>
        <taxon>Pseudomonadati</taxon>
        <taxon>Bacteroidota</taxon>
        <taxon>Cytophagia</taxon>
        <taxon>Cytophagales</taxon>
        <taxon>Cyclobacteriaceae</taxon>
        <taxon>Cecembia</taxon>
    </lineage>
</organism>
<dbReference type="InterPro" id="IPR025316">
    <property type="entry name" value="DUF4221"/>
</dbReference>
<accession>K1L2A9</accession>
<keyword evidence="2" id="KW-1185">Reference proteome</keyword>
<protein>
    <recommendedName>
        <fullName evidence="3">DUF4221 domain-containing protein</fullName>
    </recommendedName>
</protein>
<name>K1L2A9_CECL9</name>
<dbReference type="RefSeq" id="WP_009185444.1">
    <property type="nucleotide sequence ID" value="NZ_AMGM01000037.1"/>
</dbReference>
<dbReference type="Pfam" id="PF13970">
    <property type="entry name" value="DUF4221"/>
    <property type="match status" value="1"/>
</dbReference>
<proteinExistence type="predicted"/>
<dbReference type="EMBL" id="AMGM01000037">
    <property type="protein sequence ID" value="EKB48931.1"/>
    <property type="molecule type" value="Genomic_DNA"/>
</dbReference>
<dbReference type="AlphaFoldDB" id="K1L2A9"/>